<dbReference type="Pfam" id="PF07586">
    <property type="entry name" value="HXXSHH"/>
    <property type="match status" value="1"/>
</dbReference>
<gene>
    <name evidence="1" type="ORF">METZ01_LOCUS126628</name>
</gene>
<protein>
    <recommendedName>
        <fullName evidence="2">DUF1552 domain-containing protein</fullName>
    </recommendedName>
</protein>
<evidence type="ECO:0000313" key="1">
    <source>
        <dbReference type="EMBL" id="SVA73774.1"/>
    </source>
</evidence>
<name>A0A381Y9U9_9ZZZZ</name>
<evidence type="ECO:0008006" key="2">
    <source>
        <dbReference type="Google" id="ProtNLM"/>
    </source>
</evidence>
<dbReference type="EMBL" id="UINC01017715">
    <property type="protein sequence ID" value="SVA73774.1"/>
    <property type="molecule type" value="Genomic_DNA"/>
</dbReference>
<reference evidence="1" key="1">
    <citation type="submission" date="2018-05" db="EMBL/GenBank/DDBJ databases">
        <authorList>
            <person name="Lanie J.A."/>
            <person name="Ng W.-L."/>
            <person name="Kazmierczak K.M."/>
            <person name="Andrzejewski T.M."/>
            <person name="Davidsen T.M."/>
            <person name="Wayne K.J."/>
            <person name="Tettelin H."/>
            <person name="Glass J.I."/>
            <person name="Rusch D."/>
            <person name="Podicherti R."/>
            <person name="Tsui H.-C.T."/>
            <person name="Winkler M.E."/>
        </authorList>
    </citation>
    <scope>NUCLEOTIDE SEQUENCE</scope>
</reference>
<proteinExistence type="predicted"/>
<accession>A0A381Y9U9</accession>
<dbReference type="AlphaFoldDB" id="A0A381Y9U9"/>
<sequence length="428" mass="46592">MGAAVALPLLDSMVPALSALSQTAAKSTRRFGVVYVPNGIAMDYWTPAEEGRGFALTPILQSLAPFQDQMTVVSGLRGYWTPAHAGAATTFLTGAAGVAGETAPVAGISMDQILAREYGQHTELASLQLAIDSRANAGQCSGNHSCVYTNTICWRSRTTPLPMENNPRVVFERMFGDSGSTDPATRRARMRRDQSILDSVTEKVSDLRREIGQADSLKIDEYLEGVRDIERRIQRAEQRESYDVPTVDQPEGIPDTFAEHVKLMFDLQVLAHQIDLTRVSTFMLGREVSSRTYTEIGVPDAHHPLSHHEYNPEKIALMSKINTYHASMFADYLAKLRATPDGDGSLLDNMMILYGCGMSDSNSHSPLNLPVLLLGGCGGQLEGGRHLKYQDDPLMPNLLVTLMGKLGVPVDRLGNSDGSLKVEGLTGV</sequence>
<dbReference type="InterPro" id="IPR011447">
    <property type="entry name" value="DUF1552"/>
</dbReference>
<organism evidence="1">
    <name type="scientific">marine metagenome</name>
    <dbReference type="NCBI Taxonomy" id="408172"/>
    <lineage>
        <taxon>unclassified sequences</taxon>
        <taxon>metagenomes</taxon>
        <taxon>ecological metagenomes</taxon>
    </lineage>
</organism>